<dbReference type="PANTHER" id="PTHR47718">
    <property type="entry name" value="OS01G0519700 PROTEIN"/>
    <property type="match status" value="1"/>
</dbReference>
<dbReference type="Pfam" id="PF10551">
    <property type="entry name" value="MULE"/>
    <property type="match status" value="1"/>
</dbReference>
<gene>
    <name evidence="2" type="ORF">OSB04_028555</name>
</gene>
<proteinExistence type="predicted"/>
<sequence length="307" mass="36261">MVFVSFTGIDNHQKCVIFGAGLLSEEKKEPYMWLLNAFISVHGSEPQMVKTDQDLAMKAAIEAIFKSAKHRLCMWHIMNKLPSKIGIQINEDVNPVLIILLRDMFDIRDRWIPTYYREINMSGLMKTTSRSESENYFFGQNSKWKSTLVHFFSRFETAIHKQRYTQRLLDNETRTTTPMMETPLLIERHATEVYTREIFYVVQREMIASLWTCLASSKDIICDRDKERKGEFKIVKFMLVLYVVNVLFDEKDHTISCSCLHFELYGILLLEQEIKAIKREREIENQKLDFIHPWRYKVQKSVDPAPL</sequence>
<organism evidence="2 3">
    <name type="scientific">Centaurea solstitialis</name>
    <name type="common">yellow star-thistle</name>
    <dbReference type="NCBI Taxonomy" id="347529"/>
    <lineage>
        <taxon>Eukaryota</taxon>
        <taxon>Viridiplantae</taxon>
        <taxon>Streptophyta</taxon>
        <taxon>Embryophyta</taxon>
        <taxon>Tracheophyta</taxon>
        <taxon>Spermatophyta</taxon>
        <taxon>Magnoliopsida</taxon>
        <taxon>eudicotyledons</taxon>
        <taxon>Gunneridae</taxon>
        <taxon>Pentapetalae</taxon>
        <taxon>asterids</taxon>
        <taxon>campanulids</taxon>
        <taxon>Asterales</taxon>
        <taxon>Asteraceae</taxon>
        <taxon>Carduoideae</taxon>
        <taxon>Cardueae</taxon>
        <taxon>Centaureinae</taxon>
        <taxon>Centaurea</taxon>
    </lineage>
</organism>
<dbReference type="InterPro" id="IPR018289">
    <property type="entry name" value="MULE_transposase_dom"/>
</dbReference>
<dbReference type="AlphaFoldDB" id="A0AA38SHG6"/>
<feature type="domain" description="MULE transposase" evidence="1">
    <location>
        <begin position="1"/>
        <end position="80"/>
    </location>
</feature>
<evidence type="ECO:0000259" key="1">
    <source>
        <dbReference type="Pfam" id="PF10551"/>
    </source>
</evidence>
<dbReference type="PANTHER" id="PTHR47718:SF17">
    <property type="entry name" value="PROTEIN FAR1-RELATED SEQUENCE 5-LIKE"/>
    <property type="match status" value="1"/>
</dbReference>
<evidence type="ECO:0000313" key="2">
    <source>
        <dbReference type="EMBL" id="KAJ9542049.1"/>
    </source>
</evidence>
<comment type="caution">
    <text evidence="2">The sequence shown here is derived from an EMBL/GenBank/DDBJ whole genome shotgun (WGS) entry which is preliminary data.</text>
</comment>
<evidence type="ECO:0000313" key="3">
    <source>
        <dbReference type="Proteomes" id="UP001172457"/>
    </source>
</evidence>
<dbReference type="EMBL" id="JARYMX010000007">
    <property type="protein sequence ID" value="KAJ9542049.1"/>
    <property type="molecule type" value="Genomic_DNA"/>
</dbReference>
<name>A0AA38SHG6_9ASTR</name>
<reference evidence="2" key="1">
    <citation type="submission" date="2023-03" db="EMBL/GenBank/DDBJ databases">
        <title>Chromosome-scale reference genome and RAD-based genetic map of yellow starthistle (Centaurea solstitialis) reveal putative structural variation and QTLs associated with invader traits.</title>
        <authorList>
            <person name="Reatini B."/>
            <person name="Cang F.A."/>
            <person name="Jiang Q."/>
            <person name="Mckibben M.T.W."/>
            <person name="Barker M.S."/>
            <person name="Rieseberg L.H."/>
            <person name="Dlugosch K.M."/>
        </authorList>
    </citation>
    <scope>NUCLEOTIDE SEQUENCE</scope>
    <source>
        <strain evidence="2">CAN-66</strain>
        <tissue evidence="2">Leaf</tissue>
    </source>
</reference>
<keyword evidence="3" id="KW-1185">Reference proteome</keyword>
<protein>
    <recommendedName>
        <fullName evidence="1">MULE transposase domain-containing protein</fullName>
    </recommendedName>
</protein>
<dbReference type="Proteomes" id="UP001172457">
    <property type="component" value="Chromosome 7"/>
</dbReference>
<accession>A0AA38SHG6</accession>